<dbReference type="AlphaFoldDB" id="A0A9P8KZC6"/>
<comment type="caution">
    <text evidence="1">The sequence shown here is derived from an EMBL/GenBank/DDBJ whole genome shotgun (WGS) entry which is preliminary data.</text>
</comment>
<keyword evidence="2" id="KW-1185">Reference proteome</keyword>
<gene>
    <name evidence="1" type="ORF">GP486_008946</name>
</gene>
<evidence type="ECO:0000313" key="1">
    <source>
        <dbReference type="EMBL" id="KAH0533969.1"/>
    </source>
</evidence>
<dbReference type="Proteomes" id="UP000750711">
    <property type="component" value="Unassembled WGS sequence"/>
</dbReference>
<name>A0A9P8KZC6_9PEZI</name>
<proteinExistence type="predicted"/>
<reference evidence="1" key="1">
    <citation type="submission" date="2021-03" db="EMBL/GenBank/DDBJ databases">
        <title>Comparative genomics and phylogenomic investigation of the class Geoglossomycetes provide insights into ecological specialization and systematics.</title>
        <authorList>
            <person name="Melie T."/>
            <person name="Pirro S."/>
            <person name="Miller A.N."/>
            <person name="Quandt A."/>
        </authorList>
    </citation>
    <scope>NUCLEOTIDE SEQUENCE</scope>
    <source>
        <strain evidence="1">CAQ_001_2017</strain>
    </source>
</reference>
<feature type="non-terminal residue" evidence="1">
    <location>
        <position position="1"/>
    </location>
</feature>
<accession>A0A9P8KZC6</accession>
<evidence type="ECO:0000313" key="2">
    <source>
        <dbReference type="Proteomes" id="UP000750711"/>
    </source>
</evidence>
<sequence>SLSPGPQNPLSPDTGIYMNPFVRVAYSPLTFASLGASTRRFERALEPLQRLINAAVGLPRHNPRRTEVEGERVSERVWVYDHPDGWEHGGDGRFKLLNRTAQRGGFCGIRMLLVMKDNPQKGEKRWMSLPVPPS</sequence>
<dbReference type="EMBL" id="JAGHQM010004578">
    <property type="protein sequence ID" value="KAH0533969.1"/>
    <property type="molecule type" value="Genomic_DNA"/>
</dbReference>
<organism evidence="1 2">
    <name type="scientific">Trichoglossum hirsutum</name>
    <dbReference type="NCBI Taxonomy" id="265104"/>
    <lineage>
        <taxon>Eukaryota</taxon>
        <taxon>Fungi</taxon>
        <taxon>Dikarya</taxon>
        <taxon>Ascomycota</taxon>
        <taxon>Pezizomycotina</taxon>
        <taxon>Geoglossomycetes</taxon>
        <taxon>Geoglossales</taxon>
        <taxon>Geoglossaceae</taxon>
        <taxon>Trichoglossum</taxon>
    </lineage>
</organism>
<protein>
    <submittedName>
        <fullName evidence="1">Uncharacterized protein</fullName>
    </submittedName>
</protein>